<feature type="transmembrane region" description="Helical" evidence="1">
    <location>
        <begin position="85"/>
        <end position="108"/>
    </location>
</feature>
<evidence type="ECO:0000313" key="2">
    <source>
        <dbReference type="EMBL" id="MDN4597902.1"/>
    </source>
</evidence>
<comment type="caution">
    <text evidence="2">The sequence shown here is derived from an EMBL/GenBank/DDBJ whole genome shotgun (WGS) entry which is preliminary data.</text>
</comment>
<feature type="transmembrane region" description="Helical" evidence="1">
    <location>
        <begin position="166"/>
        <end position="189"/>
    </location>
</feature>
<evidence type="ECO:0000256" key="1">
    <source>
        <dbReference type="SAM" id="Phobius"/>
    </source>
</evidence>
<feature type="transmembrane region" description="Helical" evidence="1">
    <location>
        <begin position="52"/>
        <end position="73"/>
    </location>
</feature>
<dbReference type="InterPro" id="IPR025495">
    <property type="entry name" value="DUF4386"/>
</dbReference>
<accession>A0ABT8IZV0</accession>
<evidence type="ECO:0000313" key="3">
    <source>
        <dbReference type="Proteomes" id="UP001174210"/>
    </source>
</evidence>
<reference evidence="2" key="1">
    <citation type="submission" date="2023-03" db="EMBL/GenBank/DDBJ databases">
        <title>MT1 and MT2 Draft Genomes of Novel Species.</title>
        <authorList>
            <person name="Venkateswaran K."/>
        </authorList>
    </citation>
    <scope>NUCLEOTIDE SEQUENCE</scope>
    <source>
        <strain evidence="2">F6_8S_P_1A</strain>
    </source>
</reference>
<keyword evidence="1" id="KW-0472">Membrane</keyword>
<gene>
    <name evidence="2" type="ORF">P5G59_12175</name>
</gene>
<keyword evidence="1" id="KW-1133">Transmembrane helix</keyword>
<feature type="transmembrane region" description="Helical" evidence="1">
    <location>
        <begin position="134"/>
        <end position="157"/>
    </location>
</feature>
<organism evidence="2 3">
    <name type="scientific">Leifsonia virtsii</name>
    <dbReference type="NCBI Taxonomy" id="3035915"/>
    <lineage>
        <taxon>Bacteria</taxon>
        <taxon>Bacillati</taxon>
        <taxon>Actinomycetota</taxon>
        <taxon>Actinomycetes</taxon>
        <taxon>Micrococcales</taxon>
        <taxon>Microbacteriaceae</taxon>
        <taxon>Leifsonia</taxon>
    </lineage>
</organism>
<protein>
    <submittedName>
        <fullName evidence="2">DUF4386 domain-containing protein</fullName>
    </submittedName>
</protein>
<name>A0ABT8IZV0_9MICO</name>
<dbReference type="Pfam" id="PF14329">
    <property type="entry name" value="DUF4386"/>
    <property type="match status" value="1"/>
</dbReference>
<dbReference type="EMBL" id="JAROCB010000003">
    <property type="protein sequence ID" value="MDN4597902.1"/>
    <property type="molecule type" value="Genomic_DNA"/>
</dbReference>
<sequence>MTPDHRRVMLAGVLFLLTFATSIPGALLYGPVLNDPDFVRGAGQTAPVLAGALLEIGLIVANLGTALVLYPLLRRTSPSLALAYVVARVMESTLIAVGILSLLTVVTLRQDGPATGGEAAAVVISQALVALHSWTFLLGPGFVVGLGNGLILGVLLYRARLVPRGWAVLGMVAGPLVSLSGVAVLLGAYDQVSPWSALLTLPEVVWELFLGVYLTVRGARGPRGAASPAVAGVRGRATS</sequence>
<keyword evidence="1" id="KW-0812">Transmembrane</keyword>
<feature type="transmembrane region" description="Helical" evidence="1">
    <location>
        <begin position="195"/>
        <end position="216"/>
    </location>
</feature>
<proteinExistence type="predicted"/>
<keyword evidence="3" id="KW-1185">Reference proteome</keyword>
<dbReference type="RefSeq" id="WP_301219255.1">
    <property type="nucleotide sequence ID" value="NZ_JAROCB010000003.1"/>
</dbReference>
<dbReference type="Proteomes" id="UP001174210">
    <property type="component" value="Unassembled WGS sequence"/>
</dbReference>